<dbReference type="Gene3D" id="3.40.50.150">
    <property type="entry name" value="Vaccinia Virus protein VP39"/>
    <property type="match status" value="1"/>
</dbReference>
<organism evidence="1 2">
    <name type="scientific">Paenibacillus pini JCM 16418</name>
    <dbReference type="NCBI Taxonomy" id="1236976"/>
    <lineage>
        <taxon>Bacteria</taxon>
        <taxon>Bacillati</taxon>
        <taxon>Bacillota</taxon>
        <taxon>Bacilli</taxon>
        <taxon>Bacillales</taxon>
        <taxon>Paenibacillaceae</taxon>
        <taxon>Paenibacillus</taxon>
    </lineage>
</organism>
<dbReference type="RefSeq" id="WP_052020726.1">
    <property type="nucleotide sequence ID" value="NZ_BAVZ01000040.1"/>
</dbReference>
<dbReference type="OrthoDB" id="270332at2"/>
<accession>W7YIV8</accession>
<reference evidence="1 2" key="1">
    <citation type="journal article" date="2014" name="Genome Announc.">
        <title>Draft Genome Sequence of Paenibacillus pini JCM 16418T, Isolated from the Rhizosphere of Pine Tree.</title>
        <authorList>
            <person name="Yuki M."/>
            <person name="Oshima K."/>
            <person name="Suda W."/>
            <person name="Oshida Y."/>
            <person name="Kitamura K."/>
            <person name="Iida Y."/>
            <person name="Hattori M."/>
            <person name="Ohkuma M."/>
        </authorList>
    </citation>
    <scope>NUCLEOTIDE SEQUENCE [LARGE SCALE GENOMIC DNA]</scope>
    <source>
        <strain evidence="1 2">JCM 16418</strain>
    </source>
</reference>
<comment type="caution">
    <text evidence="1">The sequence shown here is derived from an EMBL/GenBank/DDBJ whole genome shotgun (WGS) entry which is preliminary data.</text>
</comment>
<gene>
    <name evidence="1" type="ORF">JCM16418_5060</name>
</gene>
<dbReference type="InterPro" id="IPR029063">
    <property type="entry name" value="SAM-dependent_MTases_sf"/>
</dbReference>
<dbReference type="EMBL" id="BAVZ01000040">
    <property type="protein sequence ID" value="GAF10835.1"/>
    <property type="molecule type" value="Genomic_DNA"/>
</dbReference>
<dbReference type="Proteomes" id="UP000019364">
    <property type="component" value="Unassembled WGS sequence"/>
</dbReference>
<protein>
    <submittedName>
        <fullName evidence="1">Type III restriction-modification system</fullName>
    </submittedName>
</protein>
<name>W7YIV8_9BACL</name>
<evidence type="ECO:0000313" key="1">
    <source>
        <dbReference type="EMBL" id="GAF10835.1"/>
    </source>
</evidence>
<sequence length="95" mass="11135">MNPPFEKKQDIEHVLKAFECLQDGWNIVAIMSPHWTFANDSKSVYFRNWIDDKGYYEKLPDVSFKESGTGVNTVIVVIDRVNNVEQDYKENYKIS</sequence>
<dbReference type="STRING" id="1236976.JCM16418_5060"/>
<dbReference type="eggNOG" id="COG0827">
    <property type="taxonomic scope" value="Bacteria"/>
</dbReference>
<proteinExistence type="predicted"/>
<dbReference type="AlphaFoldDB" id="W7YIV8"/>
<evidence type="ECO:0000313" key="2">
    <source>
        <dbReference type="Proteomes" id="UP000019364"/>
    </source>
</evidence>
<dbReference type="SUPFAM" id="SSF53335">
    <property type="entry name" value="S-adenosyl-L-methionine-dependent methyltransferases"/>
    <property type="match status" value="1"/>
</dbReference>
<keyword evidence="2" id="KW-1185">Reference proteome</keyword>